<name>A0A1G9QFM5_9GAMM</name>
<dbReference type="EMBL" id="FNGH01000009">
    <property type="protein sequence ID" value="SDM09690.1"/>
    <property type="molecule type" value="Genomic_DNA"/>
</dbReference>
<accession>A0A1G9QFM5</accession>
<dbReference type="InterPro" id="IPR003835">
    <property type="entry name" value="Glyco_trans_19"/>
</dbReference>
<dbReference type="GO" id="GO:0016020">
    <property type="term" value="C:membrane"/>
    <property type="evidence" value="ECO:0007669"/>
    <property type="project" value="GOC"/>
</dbReference>
<sequence>MTTPALKVYLVAGELSGDILGASLMRALKARYPGVAFRGIGGPRMLAEGIDSRFPLETLSVMGLVEVLKHLPRLVGVRRELRRDALAWQPDIMLGIDAPDFNLGLERQLREAGVTTAHYVSPSVWAWRQGRVKGIAKSVDAMLTFLPFEAAFYARHRVPVAFVGHPLADDMPLETDRPAMRRQLGLAENSELLALLPGSRANEIRFLGATFFDAAERLCQARPGLRLVVPAANAQRRGELEALVTAYPTLAERLTLLDGQSREAMVAADAVLLASGTAALEAMLCHRPMLVAYKMAPTTHWLAKRLVKTDWISLPNLIAREALVPELIQDAASPDAIAAALDEMLDNSAERAALESRFAEMHAGLQRGASERAVDAIAALIDGRALPESVAAGELDASLEGRL</sequence>
<evidence type="ECO:0000256" key="8">
    <source>
        <dbReference type="ARBA" id="ARBA00022679"/>
    </source>
</evidence>
<dbReference type="OrthoDB" id="9801642at2"/>
<dbReference type="UniPathway" id="UPA00973"/>
<evidence type="ECO:0000256" key="6">
    <source>
        <dbReference type="ARBA" id="ARBA00022556"/>
    </source>
</evidence>
<dbReference type="PANTHER" id="PTHR30372">
    <property type="entry name" value="LIPID-A-DISACCHARIDE SYNTHASE"/>
    <property type="match status" value="1"/>
</dbReference>
<dbReference type="Pfam" id="PF02684">
    <property type="entry name" value="LpxB"/>
    <property type="match status" value="1"/>
</dbReference>
<dbReference type="GO" id="GO:0008915">
    <property type="term" value="F:lipid-A-disaccharide synthase activity"/>
    <property type="evidence" value="ECO:0007669"/>
    <property type="project" value="UniProtKB-UniRule"/>
</dbReference>
<evidence type="ECO:0000256" key="3">
    <source>
        <dbReference type="ARBA" id="ARBA00012687"/>
    </source>
</evidence>
<evidence type="ECO:0000256" key="5">
    <source>
        <dbReference type="ARBA" id="ARBA00022516"/>
    </source>
</evidence>
<evidence type="ECO:0000256" key="9">
    <source>
        <dbReference type="ARBA" id="ARBA00023098"/>
    </source>
</evidence>
<comment type="catalytic activity">
    <reaction evidence="10 11">
        <text>a lipid X + a UDP-2-N,3-O-bis[(3R)-3-hydroxyacyl]-alpha-D-glucosamine = a lipid A disaccharide + UDP + H(+)</text>
        <dbReference type="Rhea" id="RHEA:67828"/>
        <dbReference type="ChEBI" id="CHEBI:15378"/>
        <dbReference type="ChEBI" id="CHEBI:58223"/>
        <dbReference type="ChEBI" id="CHEBI:137748"/>
        <dbReference type="ChEBI" id="CHEBI:176338"/>
        <dbReference type="ChEBI" id="CHEBI:176343"/>
        <dbReference type="EC" id="2.4.1.182"/>
    </reaction>
</comment>
<evidence type="ECO:0000256" key="4">
    <source>
        <dbReference type="ARBA" id="ARBA00020902"/>
    </source>
</evidence>
<comment type="similarity">
    <text evidence="2 11">Belongs to the LpxB family.</text>
</comment>
<evidence type="ECO:0000256" key="2">
    <source>
        <dbReference type="ARBA" id="ARBA00007868"/>
    </source>
</evidence>
<comment type="pathway">
    <text evidence="11">Bacterial outer membrane biogenesis; LPS lipid A biosynthesis.</text>
</comment>
<keyword evidence="6 11" id="KW-0441">Lipid A biosynthesis</keyword>
<dbReference type="GO" id="GO:0009245">
    <property type="term" value="P:lipid A biosynthetic process"/>
    <property type="evidence" value="ECO:0007669"/>
    <property type="project" value="UniProtKB-UniRule"/>
</dbReference>
<gene>
    <name evidence="11" type="primary">lpxB</name>
    <name evidence="12" type="ORF">SAMN05192555_109112</name>
</gene>
<dbReference type="HAMAP" id="MF_00392">
    <property type="entry name" value="LpxB"/>
    <property type="match status" value="1"/>
</dbReference>
<keyword evidence="7 11" id="KW-0328">Glycosyltransferase</keyword>
<evidence type="ECO:0000256" key="11">
    <source>
        <dbReference type="HAMAP-Rule" id="MF_00392"/>
    </source>
</evidence>
<evidence type="ECO:0000313" key="12">
    <source>
        <dbReference type="EMBL" id="SDM09690.1"/>
    </source>
</evidence>
<evidence type="ECO:0000256" key="10">
    <source>
        <dbReference type="ARBA" id="ARBA00048975"/>
    </source>
</evidence>
<dbReference type="RefSeq" id="WP_089658898.1">
    <property type="nucleotide sequence ID" value="NZ_FNGH01000009.1"/>
</dbReference>
<evidence type="ECO:0000313" key="13">
    <source>
        <dbReference type="Proteomes" id="UP000199107"/>
    </source>
</evidence>
<dbReference type="SUPFAM" id="SSF53756">
    <property type="entry name" value="UDP-Glycosyltransferase/glycogen phosphorylase"/>
    <property type="match status" value="1"/>
</dbReference>
<dbReference type="Proteomes" id="UP000199107">
    <property type="component" value="Unassembled WGS sequence"/>
</dbReference>
<evidence type="ECO:0000256" key="1">
    <source>
        <dbReference type="ARBA" id="ARBA00002056"/>
    </source>
</evidence>
<dbReference type="NCBIfam" id="TIGR00215">
    <property type="entry name" value="lpxB"/>
    <property type="match status" value="1"/>
</dbReference>
<dbReference type="Gene3D" id="3.40.50.2000">
    <property type="entry name" value="Glycogen Phosphorylase B"/>
    <property type="match status" value="1"/>
</dbReference>
<dbReference type="EC" id="2.4.1.182" evidence="3 11"/>
<dbReference type="PANTHER" id="PTHR30372:SF4">
    <property type="entry name" value="LIPID-A-DISACCHARIDE SYNTHASE, MITOCHONDRIAL-RELATED"/>
    <property type="match status" value="1"/>
</dbReference>
<keyword evidence="13" id="KW-1185">Reference proteome</keyword>
<proteinExistence type="inferred from homology"/>
<keyword evidence="5 11" id="KW-0444">Lipid biosynthesis</keyword>
<evidence type="ECO:0000256" key="7">
    <source>
        <dbReference type="ARBA" id="ARBA00022676"/>
    </source>
</evidence>
<keyword evidence="9 11" id="KW-0443">Lipid metabolism</keyword>
<reference evidence="13" key="1">
    <citation type="submission" date="2016-10" db="EMBL/GenBank/DDBJ databases">
        <authorList>
            <person name="Varghese N."/>
            <person name="Submissions S."/>
        </authorList>
    </citation>
    <scope>NUCLEOTIDE SEQUENCE [LARGE SCALE GENOMIC DNA]</scope>
    <source>
        <strain evidence="13">AAP</strain>
    </source>
</reference>
<dbReference type="STRING" id="48727.SAMN05192555_109112"/>
<dbReference type="GO" id="GO:0005543">
    <property type="term" value="F:phospholipid binding"/>
    <property type="evidence" value="ECO:0007669"/>
    <property type="project" value="TreeGrafter"/>
</dbReference>
<organism evidence="12 13">
    <name type="scientific">Franzmannia pantelleriensis</name>
    <dbReference type="NCBI Taxonomy" id="48727"/>
    <lineage>
        <taxon>Bacteria</taxon>
        <taxon>Pseudomonadati</taxon>
        <taxon>Pseudomonadota</taxon>
        <taxon>Gammaproteobacteria</taxon>
        <taxon>Oceanospirillales</taxon>
        <taxon>Halomonadaceae</taxon>
        <taxon>Franzmannia</taxon>
    </lineage>
</organism>
<comment type="function">
    <text evidence="1 11">Condensation of UDP-2,3-diacylglucosamine and 2,3-diacylglucosamine-1-phosphate to form lipid A disaccharide, a precursor of lipid A, a phosphorylated glycolipid that anchors the lipopolysaccharide to the outer membrane of the cell.</text>
</comment>
<keyword evidence="8 11" id="KW-0808">Transferase</keyword>
<protein>
    <recommendedName>
        <fullName evidence="4 11">Lipid-A-disaccharide synthase</fullName>
        <ecNumber evidence="3 11">2.4.1.182</ecNumber>
    </recommendedName>
</protein>
<dbReference type="AlphaFoldDB" id="A0A1G9QFM5"/>